<accession>A0A7W2FB00</accession>
<reference evidence="2 3" key="1">
    <citation type="submission" date="2020-07" db="EMBL/GenBank/DDBJ databases">
        <title>Novel species isolated from subtropical streams in China.</title>
        <authorList>
            <person name="Lu H."/>
        </authorList>
    </citation>
    <scope>NUCLEOTIDE SEQUENCE [LARGE SCALE GENOMIC DNA]</scope>
    <source>
        <strain evidence="2 3">LX47W</strain>
    </source>
</reference>
<gene>
    <name evidence="2" type="ORF">H3H39_15025</name>
</gene>
<keyword evidence="3" id="KW-1185">Reference proteome</keyword>
<feature type="chain" id="PRO_5030751899" evidence="1">
    <location>
        <begin position="19"/>
        <end position="114"/>
    </location>
</feature>
<evidence type="ECO:0000313" key="3">
    <source>
        <dbReference type="Proteomes" id="UP000573499"/>
    </source>
</evidence>
<dbReference type="Proteomes" id="UP000573499">
    <property type="component" value="Unassembled WGS sequence"/>
</dbReference>
<dbReference type="Gene3D" id="1.10.760.10">
    <property type="entry name" value="Cytochrome c-like domain"/>
    <property type="match status" value="1"/>
</dbReference>
<dbReference type="EMBL" id="JACEZU010000007">
    <property type="protein sequence ID" value="MBA5688358.1"/>
    <property type="molecule type" value="Genomic_DNA"/>
</dbReference>
<name>A0A7W2FB00_9BURK</name>
<protein>
    <submittedName>
        <fullName evidence="2">Cytochrome c</fullName>
    </submittedName>
</protein>
<dbReference type="RefSeq" id="WP_182154205.1">
    <property type="nucleotide sequence ID" value="NZ_JACEZU010000007.1"/>
</dbReference>
<sequence length="114" mass="12351">MRPSLFVLSLCSAVAALAAPAALATSIDLPPETALFKPSTLPGYELVQRNCMLCHSVHYIQSQPPQSPRAYWEATVKKMKKPFGAPFPESEMPAMVDYLVKTYGAERPAAAGVK</sequence>
<dbReference type="GO" id="GO:0009055">
    <property type="term" value="F:electron transfer activity"/>
    <property type="evidence" value="ECO:0007669"/>
    <property type="project" value="InterPro"/>
</dbReference>
<proteinExistence type="predicted"/>
<dbReference type="InterPro" id="IPR036909">
    <property type="entry name" value="Cyt_c-like_dom_sf"/>
</dbReference>
<dbReference type="GO" id="GO:0020037">
    <property type="term" value="F:heme binding"/>
    <property type="evidence" value="ECO:0007669"/>
    <property type="project" value="InterPro"/>
</dbReference>
<feature type="signal peptide" evidence="1">
    <location>
        <begin position="1"/>
        <end position="18"/>
    </location>
</feature>
<dbReference type="AlphaFoldDB" id="A0A7W2FB00"/>
<keyword evidence="1" id="KW-0732">Signal</keyword>
<evidence type="ECO:0000256" key="1">
    <source>
        <dbReference type="SAM" id="SignalP"/>
    </source>
</evidence>
<organism evidence="2 3">
    <name type="scientific">Rugamonas apoptosis</name>
    <dbReference type="NCBI Taxonomy" id="2758570"/>
    <lineage>
        <taxon>Bacteria</taxon>
        <taxon>Pseudomonadati</taxon>
        <taxon>Pseudomonadota</taxon>
        <taxon>Betaproteobacteria</taxon>
        <taxon>Burkholderiales</taxon>
        <taxon>Oxalobacteraceae</taxon>
        <taxon>Telluria group</taxon>
        <taxon>Rugamonas</taxon>
    </lineage>
</organism>
<comment type="caution">
    <text evidence="2">The sequence shown here is derived from an EMBL/GenBank/DDBJ whole genome shotgun (WGS) entry which is preliminary data.</text>
</comment>
<dbReference type="SUPFAM" id="SSF46626">
    <property type="entry name" value="Cytochrome c"/>
    <property type="match status" value="1"/>
</dbReference>
<evidence type="ECO:0000313" key="2">
    <source>
        <dbReference type="EMBL" id="MBA5688358.1"/>
    </source>
</evidence>